<dbReference type="EMBL" id="EQ974017">
    <property type="protein sequence ID" value="EEF35561.1"/>
    <property type="molecule type" value="Genomic_DNA"/>
</dbReference>
<reference evidence="2" key="1">
    <citation type="journal article" date="2010" name="Nat. Biotechnol.">
        <title>Draft genome sequence of the oilseed species Ricinus communis.</title>
        <authorList>
            <person name="Chan A.P."/>
            <person name="Crabtree J."/>
            <person name="Zhao Q."/>
            <person name="Lorenzi H."/>
            <person name="Orvis J."/>
            <person name="Puiu D."/>
            <person name="Melake-Berhan A."/>
            <person name="Jones K.M."/>
            <person name="Redman J."/>
            <person name="Chen G."/>
            <person name="Cahoon E.B."/>
            <person name="Gedil M."/>
            <person name="Stanke M."/>
            <person name="Haas B.J."/>
            <person name="Wortman J.R."/>
            <person name="Fraser-Liggett C.M."/>
            <person name="Ravel J."/>
            <person name="Rabinowicz P.D."/>
        </authorList>
    </citation>
    <scope>NUCLEOTIDE SEQUENCE [LARGE SCALE GENOMIC DNA]</scope>
    <source>
        <strain evidence="2">cv. Hale</strain>
    </source>
</reference>
<name>B9SLF6_RICCO</name>
<gene>
    <name evidence="1" type="ORF">RCOM_0686130</name>
</gene>
<dbReference type="Proteomes" id="UP000008311">
    <property type="component" value="Unassembled WGS sequence"/>
</dbReference>
<proteinExistence type="predicted"/>
<evidence type="ECO:0000313" key="2">
    <source>
        <dbReference type="Proteomes" id="UP000008311"/>
    </source>
</evidence>
<protein>
    <submittedName>
        <fullName evidence="1">Uncharacterized protein</fullName>
    </submittedName>
</protein>
<organism evidence="1 2">
    <name type="scientific">Ricinus communis</name>
    <name type="common">Castor bean</name>
    <dbReference type="NCBI Taxonomy" id="3988"/>
    <lineage>
        <taxon>Eukaryota</taxon>
        <taxon>Viridiplantae</taxon>
        <taxon>Streptophyta</taxon>
        <taxon>Embryophyta</taxon>
        <taxon>Tracheophyta</taxon>
        <taxon>Spermatophyta</taxon>
        <taxon>Magnoliopsida</taxon>
        <taxon>eudicotyledons</taxon>
        <taxon>Gunneridae</taxon>
        <taxon>Pentapetalae</taxon>
        <taxon>rosids</taxon>
        <taxon>fabids</taxon>
        <taxon>Malpighiales</taxon>
        <taxon>Euphorbiaceae</taxon>
        <taxon>Acalyphoideae</taxon>
        <taxon>Acalypheae</taxon>
        <taxon>Ricinus</taxon>
    </lineage>
</organism>
<sequence>MDIERVSLGVWSARRKGEGDLRFCWVSDERGKRTVGDGVTVVGMVAGVHLMFERVER</sequence>
<dbReference type="InParanoid" id="B9SLF6"/>
<evidence type="ECO:0000313" key="1">
    <source>
        <dbReference type="EMBL" id="EEF35561.1"/>
    </source>
</evidence>
<accession>B9SLF6</accession>
<keyword evidence="2" id="KW-1185">Reference proteome</keyword>
<dbReference type="AlphaFoldDB" id="B9SLF6"/>